<evidence type="ECO:0000256" key="1">
    <source>
        <dbReference type="ARBA" id="ARBA00022737"/>
    </source>
</evidence>
<feature type="repeat" description="ANK" evidence="3">
    <location>
        <begin position="1276"/>
        <end position="1308"/>
    </location>
</feature>
<dbReference type="Pfam" id="PF12796">
    <property type="entry name" value="Ank_2"/>
    <property type="match status" value="3"/>
</dbReference>
<dbReference type="Gene3D" id="2.60.120.920">
    <property type="match status" value="1"/>
</dbReference>
<dbReference type="SUPFAM" id="SSF48403">
    <property type="entry name" value="Ankyrin repeat"/>
    <property type="match status" value="3"/>
</dbReference>
<dbReference type="PANTHER" id="PTHR24198">
    <property type="entry name" value="ANKYRIN REPEAT AND PROTEIN KINASE DOMAIN-CONTAINING PROTEIN"/>
    <property type="match status" value="1"/>
</dbReference>
<dbReference type="InterPro" id="IPR044736">
    <property type="entry name" value="Gid1/RanBPM/SPLA_SPRY"/>
</dbReference>
<dbReference type="Gene3D" id="1.25.40.20">
    <property type="entry name" value="Ankyrin repeat-containing domain"/>
    <property type="match status" value="5"/>
</dbReference>
<comment type="caution">
    <text evidence="5">The sequence shown here is derived from an EMBL/GenBank/DDBJ whole genome shotgun (WGS) entry which is preliminary data.</text>
</comment>
<dbReference type="PROSITE" id="PS50188">
    <property type="entry name" value="B302_SPRY"/>
    <property type="match status" value="1"/>
</dbReference>
<evidence type="ECO:0000313" key="6">
    <source>
        <dbReference type="Proteomes" id="UP001301958"/>
    </source>
</evidence>
<reference evidence="5" key="2">
    <citation type="submission" date="2023-05" db="EMBL/GenBank/DDBJ databases">
        <authorList>
            <consortium name="Lawrence Berkeley National Laboratory"/>
            <person name="Steindorff A."/>
            <person name="Hensen N."/>
            <person name="Bonometti L."/>
            <person name="Westerberg I."/>
            <person name="Brannstrom I.O."/>
            <person name="Guillou S."/>
            <person name="Cros-Aarteil S."/>
            <person name="Calhoun S."/>
            <person name="Haridas S."/>
            <person name="Kuo A."/>
            <person name="Mondo S."/>
            <person name="Pangilinan J."/>
            <person name="Riley R."/>
            <person name="Labutti K."/>
            <person name="Andreopoulos B."/>
            <person name="Lipzen A."/>
            <person name="Chen C."/>
            <person name="Yanf M."/>
            <person name="Daum C."/>
            <person name="Ng V."/>
            <person name="Clum A."/>
            <person name="Ohm R."/>
            <person name="Martin F."/>
            <person name="Silar P."/>
            <person name="Natvig D."/>
            <person name="Lalanne C."/>
            <person name="Gautier V."/>
            <person name="Ament-Velasquez S.L."/>
            <person name="Kruys A."/>
            <person name="Hutchinson M.I."/>
            <person name="Powell A.J."/>
            <person name="Barry K."/>
            <person name="Miller A.N."/>
            <person name="Grigoriev I.V."/>
            <person name="Debuchy R."/>
            <person name="Gladieux P."/>
            <person name="Thoren M.H."/>
            <person name="Johannesson H."/>
        </authorList>
    </citation>
    <scope>NUCLEOTIDE SEQUENCE</scope>
    <source>
        <strain evidence="5">CBS 990.96</strain>
    </source>
</reference>
<name>A0AAN7BKI7_9PEZI</name>
<dbReference type="InterPro" id="IPR002110">
    <property type="entry name" value="Ankyrin_rpt"/>
</dbReference>
<evidence type="ECO:0000256" key="2">
    <source>
        <dbReference type="ARBA" id="ARBA00023043"/>
    </source>
</evidence>
<organism evidence="5 6">
    <name type="scientific">Podospora fimiseda</name>
    <dbReference type="NCBI Taxonomy" id="252190"/>
    <lineage>
        <taxon>Eukaryota</taxon>
        <taxon>Fungi</taxon>
        <taxon>Dikarya</taxon>
        <taxon>Ascomycota</taxon>
        <taxon>Pezizomycotina</taxon>
        <taxon>Sordariomycetes</taxon>
        <taxon>Sordariomycetidae</taxon>
        <taxon>Sordariales</taxon>
        <taxon>Podosporaceae</taxon>
        <taxon>Podospora</taxon>
    </lineage>
</organism>
<feature type="repeat" description="ANK" evidence="3">
    <location>
        <begin position="811"/>
        <end position="833"/>
    </location>
</feature>
<feature type="repeat" description="ANK" evidence="3">
    <location>
        <begin position="1147"/>
        <end position="1179"/>
    </location>
</feature>
<accession>A0AAN7BKI7</accession>
<feature type="domain" description="B30.2/SPRY" evidence="4">
    <location>
        <begin position="1541"/>
        <end position="1747"/>
    </location>
</feature>
<dbReference type="SUPFAM" id="SSF49899">
    <property type="entry name" value="Concanavalin A-like lectins/glucanases"/>
    <property type="match status" value="1"/>
</dbReference>
<evidence type="ECO:0000259" key="4">
    <source>
        <dbReference type="PROSITE" id="PS50188"/>
    </source>
</evidence>
<dbReference type="Pfam" id="PF00023">
    <property type="entry name" value="Ank"/>
    <property type="match status" value="2"/>
</dbReference>
<dbReference type="PROSITE" id="PS50088">
    <property type="entry name" value="ANK_REPEAT"/>
    <property type="match status" value="4"/>
</dbReference>
<keyword evidence="1" id="KW-0677">Repeat</keyword>
<dbReference type="SMART" id="SM00248">
    <property type="entry name" value="ANK"/>
    <property type="match status" value="17"/>
</dbReference>
<dbReference type="EMBL" id="MU865374">
    <property type="protein sequence ID" value="KAK4225135.1"/>
    <property type="molecule type" value="Genomic_DNA"/>
</dbReference>
<feature type="repeat" description="ANK" evidence="3">
    <location>
        <begin position="1180"/>
        <end position="1212"/>
    </location>
</feature>
<dbReference type="InterPro" id="IPR013320">
    <property type="entry name" value="ConA-like_dom_sf"/>
</dbReference>
<dbReference type="Pfam" id="PF00622">
    <property type="entry name" value="SPRY"/>
    <property type="match status" value="1"/>
</dbReference>
<dbReference type="CDD" id="cd12885">
    <property type="entry name" value="SPRY_RanBP_like"/>
    <property type="match status" value="1"/>
</dbReference>
<dbReference type="InterPro" id="IPR001870">
    <property type="entry name" value="B30.2/SPRY"/>
</dbReference>
<dbReference type="Pfam" id="PF24883">
    <property type="entry name" value="NPHP3_N"/>
    <property type="match status" value="1"/>
</dbReference>
<dbReference type="InterPro" id="IPR043136">
    <property type="entry name" value="B30.2/SPRY_sf"/>
</dbReference>
<dbReference type="InterPro" id="IPR056884">
    <property type="entry name" value="NPHP3-like_N"/>
</dbReference>
<dbReference type="PANTHER" id="PTHR24198:SF165">
    <property type="entry name" value="ANKYRIN REPEAT-CONTAINING PROTEIN-RELATED"/>
    <property type="match status" value="1"/>
</dbReference>
<keyword evidence="6" id="KW-1185">Reference proteome</keyword>
<dbReference type="SUPFAM" id="SSF140860">
    <property type="entry name" value="Pseudo ankyrin repeat-like"/>
    <property type="match status" value="1"/>
</dbReference>
<dbReference type="PROSITE" id="PS50297">
    <property type="entry name" value="ANK_REP_REGION"/>
    <property type="match status" value="4"/>
</dbReference>
<protein>
    <submittedName>
        <fullName evidence="5">Ankyrin repeat-containing domain protein</fullName>
    </submittedName>
</protein>
<dbReference type="Proteomes" id="UP001301958">
    <property type="component" value="Unassembled WGS sequence"/>
</dbReference>
<reference evidence="5" key="1">
    <citation type="journal article" date="2023" name="Mol. Phylogenet. Evol.">
        <title>Genome-scale phylogeny and comparative genomics of the fungal order Sordariales.</title>
        <authorList>
            <person name="Hensen N."/>
            <person name="Bonometti L."/>
            <person name="Westerberg I."/>
            <person name="Brannstrom I.O."/>
            <person name="Guillou S."/>
            <person name="Cros-Aarteil S."/>
            <person name="Calhoun S."/>
            <person name="Haridas S."/>
            <person name="Kuo A."/>
            <person name="Mondo S."/>
            <person name="Pangilinan J."/>
            <person name="Riley R."/>
            <person name="LaButti K."/>
            <person name="Andreopoulos B."/>
            <person name="Lipzen A."/>
            <person name="Chen C."/>
            <person name="Yan M."/>
            <person name="Daum C."/>
            <person name="Ng V."/>
            <person name="Clum A."/>
            <person name="Steindorff A."/>
            <person name="Ohm R.A."/>
            <person name="Martin F."/>
            <person name="Silar P."/>
            <person name="Natvig D.O."/>
            <person name="Lalanne C."/>
            <person name="Gautier V."/>
            <person name="Ament-Velasquez S.L."/>
            <person name="Kruys A."/>
            <person name="Hutchinson M.I."/>
            <person name="Powell A.J."/>
            <person name="Barry K."/>
            <person name="Miller A.N."/>
            <person name="Grigoriev I.V."/>
            <person name="Debuchy R."/>
            <person name="Gladieux P."/>
            <person name="Hiltunen Thoren M."/>
            <person name="Johannesson H."/>
        </authorList>
    </citation>
    <scope>NUCLEOTIDE SEQUENCE</scope>
    <source>
        <strain evidence="5">CBS 990.96</strain>
    </source>
</reference>
<proteinExistence type="predicted"/>
<evidence type="ECO:0000313" key="5">
    <source>
        <dbReference type="EMBL" id="KAK4225135.1"/>
    </source>
</evidence>
<dbReference type="PRINTS" id="PR01415">
    <property type="entry name" value="ANKYRIN"/>
</dbReference>
<sequence length="1759" mass="195780">METVALHFFESPSYTDPKDWEKFLIHMLSKGRCRFPNLSDVFSQLPSVLSTIDQDFCTIARGFDIHLYNSTDRLDGGFETEELAATSTWISDQAGGLSVLGHDVLGSIRGRLRKIGTLGAPGCFLGLQNEYQAFQRRLSLPAGSLGRVSPTSAHTNISPRWLFDHEAYKSWLNHPGSSHLKVIRPEGGPELSLFSHVVPALVSCSWRQPNRNPHVTPYVLSFKFSGWDSRFKSERAFLCSAIRQVFISNSALYRLVENVIALWGSQRKISCSQLWGLFSSLLEHITPCYTFLVIEGADKCPEVTSKLSSFLQNVQPRLSGFVKGFFTGSSDIPLNNLAGEALYEIPSTDPCWQRFAQVLVETRLSSILTQKPALRRFTSGLSDMMEAGNFNFLEAMVKLDVIERRKLQHATIPMQPETSSPADVFDQLISNLETYSQPRSLLSYAFHSVRPFTIFELSILMLLEVCICDSMDAEVGVLKSIDDMLLFTQMPEFNEALRPALTVVGRQIVFTHSGLHDHLKFRKTVLLPNHHHSITESCLRYLSLWPETPDHNYQLDEGCSIDSLDAARSFLNYADLYWTEHYNLFDPPTETLDNKVLEFFTSGTAAFKRWIKSRQWLDGAKFDNGHQDNSATADPLILAVRFGFRQIVQRIIEKESPINPDKIERALVTAIHSGHSPIFQDLFSTIPQSTSLHSSLLAAVECGNVEVATAILDKLGNSYLESVAPISETETKDLLSLAVRNGHHEMLQILLSRGARILGLPEPTTQDLDDAEEQDNTIHVAAQLGDYDSLLVIKELRPDAFALALQHPNTEGESPLQLACSAGSLQAIELLLQSSGLSTLDPPVRYRRLMPIISLSAKSGHSAVVKRLLREERPANWKLTQKIGAISTPLDLAVENGHYDIVCLFLEELEPLHQDEEFTASPDWSHITNLFCAAVRGRQASIIELLHNQYHDRIQDWYSKDPWNLRGAINDACDLGDPDVIRLLMKKGYISLSEGDERSYIPYVDIAIREDYPDIVRLIAEGGIYSQWDSSESSLHYAARLDRARCLQELLNHATPGELRRQDSRYRTPLELAVQNLHLDCVRVILDWEAGQDQLSTLDGSISPPSPDILLEAIKTPHANSVSVAHHLSVLSLLLERGWLADAPDGTQDPPLHVAVNARKVKVVELLLEKGADPNRKNDRRKTALHVAVEDGFVPAVEALVTKNANPDMKDSEGLTAIQKALKTEDKLILAAILGLEKVHVSEDDEQSSKQTKWAPRQSSGLAYPRVGINTSFTATNHTPLQEAVLMENCETVQMLLTAGADPNLTSGRQGTSLNTAVWLENLDIVQSLLMFKANPNTVAEMIGCSLHFWVIRTAFFNFDSAEQMLRLLQRGADVNTPDHSGGTPLFTAICLENLHTIKLLLGCGDANPNIQNMVTIAPLHYIVHSSSPIASEFVRALLEAGGNPLAMDSAGRSVLYHASLSGRLGQETDTLNVADLLLKDLSDEDKLFHLSCAMPAILKGNRQSLFKYIIELDGIDVNTTDRSGWTAFDIAKSMDLADEEPFNMLQTKGAIQGTEMKSPERWAVFDRDQDVCLSEDGLEAWLRAFDDSRSPMAGILISSYSGWVRAEHPIPGNVETFYFEVDIISHSDKGEGAIAVGLFQESAWLADVDLTSEYAPAWTYQSDTGDIMAWKEWGAVESGPKFTKGQSIGVAVNVEKQNARFMMMSEKNLWTSKVFNIKGQVYPGATFRSGPEDEMRVGVNFGPDRGGKKFKYTPDWSN</sequence>
<gene>
    <name evidence="5" type="ORF">QBC38DRAFT_483743</name>
</gene>
<keyword evidence="2 3" id="KW-0040">ANK repeat</keyword>
<dbReference type="InterPro" id="IPR036770">
    <property type="entry name" value="Ankyrin_rpt-contain_sf"/>
</dbReference>
<dbReference type="InterPro" id="IPR003877">
    <property type="entry name" value="SPRY_dom"/>
</dbReference>
<evidence type="ECO:0000256" key="3">
    <source>
        <dbReference type="PROSITE-ProRule" id="PRU00023"/>
    </source>
</evidence>